<evidence type="ECO:0000313" key="2">
    <source>
        <dbReference type="EMBL" id="KAG1364546.1"/>
    </source>
</evidence>
<name>A0A8K0IQM6_COCNU</name>
<reference evidence="2" key="2">
    <citation type="submission" date="2019-07" db="EMBL/GenBank/DDBJ databases">
        <authorList>
            <person name="Yang Y."/>
            <person name="Bocs S."/>
            <person name="Baudouin L."/>
        </authorList>
    </citation>
    <scope>NUCLEOTIDE SEQUENCE</scope>
    <source>
        <tissue evidence="2">Spear leaf of Hainan Tall coconut</tissue>
    </source>
</reference>
<gene>
    <name evidence="2" type="ORF">COCNU_11G013730</name>
</gene>
<accession>A0A8K0IQM6</accession>
<keyword evidence="1" id="KW-1133">Transmembrane helix</keyword>
<organism evidence="2 3">
    <name type="scientific">Cocos nucifera</name>
    <name type="common">Coconut palm</name>
    <dbReference type="NCBI Taxonomy" id="13894"/>
    <lineage>
        <taxon>Eukaryota</taxon>
        <taxon>Viridiplantae</taxon>
        <taxon>Streptophyta</taxon>
        <taxon>Embryophyta</taxon>
        <taxon>Tracheophyta</taxon>
        <taxon>Spermatophyta</taxon>
        <taxon>Magnoliopsida</taxon>
        <taxon>Liliopsida</taxon>
        <taxon>Arecaceae</taxon>
        <taxon>Arecoideae</taxon>
        <taxon>Cocoseae</taxon>
        <taxon>Attaleinae</taxon>
        <taxon>Cocos</taxon>
    </lineage>
</organism>
<proteinExistence type="predicted"/>
<comment type="caution">
    <text evidence="2">The sequence shown here is derived from an EMBL/GenBank/DDBJ whole genome shotgun (WGS) entry which is preliminary data.</text>
</comment>
<keyword evidence="1" id="KW-0812">Transmembrane</keyword>
<feature type="transmembrane region" description="Helical" evidence="1">
    <location>
        <begin position="46"/>
        <end position="71"/>
    </location>
</feature>
<evidence type="ECO:0000313" key="3">
    <source>
        <dbReference type="Proteomes" id="UP000797356"/>
    </source>
</evidence>
<keyword evidence="1" id="KW-0472">Membrane</keyword>
<dbReference type="EMBL" id="CM017882">
    <property type="protein sequence ID" value="KAG1364546.1"/>
    <property type="molecule type" value="Genomic_DNA"/>
</dbReference>
<dbReference type="AlphaFoldDB" id="A0A8K0IQM6"/>
<sequence length="239" mass="26413">MFFLRESLIGAAMVEDETDTKYFRMINMIVVVIAVYLRAYELTSDYIAAVSYIFVAVFLVVVVAVPIYIAFKARSKSPDMEKGEIKEPLLIKKVVVVPPAMVEEKGEGRIGPVIGENHIIWKAAKDSGMINMIVVVIAVYLRACELTSDYIAAVSYIFVAVFLVVVVAVPIYIAFKARSKSPDMEKGEIKEPLLIKKVVVVPPAMVEEKGEGRIGPVIGENHIIWKAAKDSGYAPWLSS</sequence>
<protein>
    <submittedName>
        <fullName evidence="2">Uncharacterized protein</fullName>
    </submittedName>
</protein>
<feature type="transmembrane region" description="Helical" evidence="1">
    <location>
        <begin position="150"/>
        <end position="175"/>
    </location>
</feature>
<feature type="transmembrane region" description="Helical" evidence="1">
    <location>
        <begin position="128"/>
        <end position="144"/>
    </location>
</feature>
<reference evidence="2" key="1">
    <citation type="journal article" date="2017" name="Gigascience">
        <title>The genome draft of coconut (Cocos nucifera).</title>
        <authorList>
            <person name="Xiao Y."/>
            <person name="Xu P."/>
            <person name="Fan H."/>
            <person name="Baudouin L."/>
            <person name="Xia W."/>
            <person name="Bocs S."/>
            <person name="Xu J."/>
            <person name="Li Q."/>
            <person name="Guo A."/>
            <person name="Zhou L."/>
            <person name="Li J."/>
            <person name="Wu Y."/>
            <person name="Ma Z."/>
            <person name="Armero A."/>
            <person name="Issali A.E."/>
            <person name="Liu N."/>
            <person name="Peng M."/>
            <person name="Yang Y."/>
        </authorList>
    </citation>
    <scope>NUCLEOTIDE SEQUENCE</scope>
    <source>
        <tissue evidence="2">Spear leaf of Hainan Tall coconut</tissue>
    </source>
</reference>
<feature type="transmembrane region" description="Helical" evidence="1">
    <location>
        <begin position="21"/>
        <end position="40"/>
    </location>
</feature>
<evidence type="ECO:0000256" key="1">
    <source>
        <dbReference type="SAM" id="Phobius"/>
    </source>
</evidence>
<keyword evidence="3" id="KW-1185">Reference proteome</keyword>
<dbReference type="Proteomes" id="UP000797356">
    <property type="component" value="Chromosome 11"/>
</dbReference>